<gene>
    <name evidence="9 12" type="primary">glyA</name>
    <name evidence="12" type="ORF">COT52_02855</name>
</gene>
<dbReference type="InterPro" id="IPR049943">
    <property type="entry name" value="Ser_HO-MeTrfase-like"/>
</dbReference>
<dbReference type="CDD" id="cd00378">
    <property type="entry name" value="SHMT"/>
    <property type="match status" value="1"/>
</dbReference>
<dbReference type="EC" id="2.1.2.1" evidence="9"/>
<dbReference type="InterPro" id="IPR015424">
    <property type="entry name" value="PyrdxlP-dep_Trfase"/>
</dbReference>
<dbReference type="GO" id="GO:0032259">
    <property type="term" value="P:methylation"/>
    <property type="evidence" value="ECO:0007669"/>
    <property type="project" value="UniProtKB-KW"/>
</dbReference>
<comment type="catalytic activity">
    <reaction evidence="9">
        <text>(6R)-5,10-methylene-5,6,7,8-tetrahydrofolate + glycine + H2O = (6S)-5,6,7,8-tetrahydrofolate + L-serine</text>
        <dbReference type="Rhea" id="RHEA:15481"/>
        <dbReference type="ChEBI" id="CHEBI:15377"/>
        <dbReference type="ChEBI" id="CHEBI:15636"/>
        <dbReference type="ChEBI" id="CHEBI:33384"/>
        <dbReference type="ChEBI" id="CHEBI:57305"/>
        <dbReference type="ChEBI" id="CHEBI:57453"/>
        <dbReference type="EC" id="2.1.2.1"/>
    </reaction>
</comment>
<dbReference type="EMBL" id="PEYW01000040">
    <property type="protein sequence ID" value="PIS20624.1"/>
    <property type="molecule type" value="Genomic_DNA"/>
</dbReference>
<dbReference type="GO" id="GO:0019264">
    <property type="term" value="P:glycine biosynthetic process from serine"/>
    <property type="evidence" value="ECO:0007669"/>
    <property type="project" value="UniProtKB-UniRule"/>
</dbReference>
<dbReference type="Gene3D" id="3.90.1150.10">
    <property type="entry name" value="Aspartate Aminotransferase, domain 1"/>
    <property type="match status" value="1"/>
</dbReference>
<feature type="binding site" evidence="9">
    <location>
        <begin position="121"/>
        <end position="123"/>
    </location>
    <ligand>
        <name>(6S)-5,6,7,8-tetrahydrofolate</name>
        <dbReference type="ChEBI" id="CHEBI:57453"/>
    </ligand>
</feature>
<evidence type="ECO:0000256" key="6">
    <source>
        <dbReference type="ARBA" id="ARBA00022563"/>
    </source>
</evidence>
<evidence type="ECO:0000313" key="13">
    <source>
        <dbReference type="Proteomes" id="UP000231414"/>
    </source>
</evidence>
<keyword evidence="7 9" id="KW-0808">Transferase</keyword>
<dbReference type="FunFam" id="3.40.640.10:FF:000001">
    <property type="entry name" value="Serine hydroxymethyltransferase"/>
    <property type="match status" value="1"/>
</dbReference>
<dbReference type="InterPro" id="IPR015421">
    <property type="entry name" value="PyrdxlP-dep_Trfase_major"/>
</dbReference>
<dbReference type="GO" id="GO:0008168">
    <property type="term" value="F:methyltransferase activity"/>
    <property type="evidence" value="ECO:0007669"/>
    <property type="project" value="UniProtKB-KW"/>
</dbReference>
<feature type="domain" description="Serine hydroxymethyltransferase-like" evidence="11">
    <location>
        <begin position="6"/>
        <end position="379"/>
    </location>
</feature>
<feature type="modified residue" description="N6-(pyridoxal phosphate)lysine" evidence="9 10">
    <location>
        <position position="225"/>
    </location>
</feature>
<dbReference type="PANTHER" id="PTHR11680:SF35">
    <property type="entry name" value="SERINE HYDROXYMETHYLTRANSFERASE 1"/>
    <property type="match status" value="1"/>
</dbReference>
<keyword evidence="6 9" id="KW-0554">One-carbon metabolism</keyword>
<dbReference type="PIRSF" id="PIRSF000412">
    <property type="entry name" value="SHMT"/>
    <property type="match status" value="1"/>
</dbReference>
<keyword evidence="9" id="KW-0028">Amino-acid biosynthesis</keyword>
<dbReference type="PROSITE" id="PS00096">
    <property type="entry name" value="SHMT"/>
    <property type="match status" value="1"/>
</dbReference>
<evidence type="ECO:0000256" key="3">
    <source>
        <dbReference type="ARBA" id="ARBA00006376"/>
    </source>
</evidence>
<dbReference type="GO" id="GO:0030170">
    <property type="term" value="F:pyridoxal phosphate binding"/>
    <property type="evidence" value="ECO:0007669"/>
    <property type="project" value="UniProtKB-UniRule"/>
</dbReference>
<dbReference type="Pfam" id="PF00464">
    <property type="entry name" value="SHMT"/>
    <property type="match status" value="1"/>
</dbReference>
<dbReference type="InterPro" id="IPR039429">
    <property type="entry name" value="SHMT-like_dom"/>
</dbReference>
<evidence type="ECO:0000259" key="11">
    <source>
        <dbReference type="Pfam" id="PF00464"/>
    </source>
</evidence>
<dbReference type="SUPFAM" id="SSF53383">
    <property type="entry name" value="PLP-dependent transferases"/>
    <property type="match status" value="1"/>
</dbReference>
<dbReference type="UniPathway" id="UPA00193"/>
<evidence type="ECO:0000256" key="7">
    <source>
        <dbReference type="ARBA" id="ARBA00022679"/>
    </source>
</evidence>
<organism evidence="12 13">
    <name type="scientific">candidate division WWE3 bacterium CG08_land_8_20_14_0_20_43_13</name>
    <dbReference type="NCBI Taxonomy" id="1975087"/>
    <lineage>
        <taxon>Bacteria</taxon>
        <taxon>Katanobacteria</taxon>
    </lineage>
</organism>
<dbReference type="InterPro" id="IPR001085">
    <property type="entry name" value="Ser_HO-MeTrfase"/>
</dbReference>
<sequence length="435" mass="47455">MDYSKEPDQKIFSLIEQEVTRQQQGLILIPSENYASLSVIRAMGTPLSNKYSEGYPGKRYYSGNKFIDQIEELAIERAKKLFGFDHANVQPHSGSTANQAVILALLKPGDKILSLDLNHGGHLSHGSRLNFTGKFYNIASYGVEKDTEQLNYDHLEMIAKKEMPQLIISGSTSYPKQFDFDRVGQIAKTVGAFHLADIGHVAGLAVAGKHYPCQSADIVTTTTHKTLRGPRGAIILCQQELAEQIDRAVFPGVQGGPLENIIAAKAVCFLEARQPEFKIYAQQILDNALALAKSLTENDLRLVSGGTDTHLVLVDVRPLGIDGQKATLALENSGIYANKNVIPFETGTPFKPSGVRLGTPALTTRGMKEKEMEKIGSWISQLLHQSDDLTLQKKIKEEATELTNLFPVYGAPRASLPKAGKRVVPLGDTAFGGGT</sequence>
<keyword evidence="5 9" id="KW-0963">Cytoplasm</keyword>
<comment type="subcellular location">
    <subcellularLocation>
        <location evidence="2 9">Cytoplasm</location>
    </subcellularLocation>
</comment>
<reference evidence="13" key="1">
    <citation type="submission" date="2017-09" db="EMBL/GenBank/DDBJ databases">
        <title>Depth-based differentiation of microbial function through sediment-hosted aquifers and enrichment of novel symbionts in the deep terrestrial subsurface.</title>
        <authorList>
            <person name="Probst A.J."/>
            <person name="Ladd B."/>
            <person name="Jarett J.K."/>
            <person name="Geller-Mcgrath D.E."/>
            <person name="Sieber C.M.K."/>
            <person name="Emerson J.B."/>
            <person name="Anantharaman K."/>
            <person name="Thomas B.C."/>
            <person name="Malmstrom R."/>
            <person name="Stieglmeier M."/>
            <person name="Klingl A."/>
            <person name="Woyke T."/>
            <person name="Ryan C.M."/>
            <person name="Banfield J.F."/>
        </authorList>
    </citation>
    <scope>NUCLEOTIDE SEQUENCE [LARGE SCALE GENOMIC DNA]</scope>
</reference>
<evidence type="ECO:0000256" key="9">
    <source>
        <dbReference type="HAMAP-Rule" id="MF_00051"/>
    </source>
</evidence>
<dbReference type="PANTHER" id="PTHR11680">
    <property type="entry name" value="SERINE HYDROXYMETHYLTRANSFERASE"/>
    <property type="match status" value="1"/>
</dbReference>
<keyword evidence="8 9" id="KW-0663">Pyridoxal phosphate</keyword>
<evidence type="ECO:0000256" key="8">
    <source>
        <dbReference type="ARBA" id="ARBA00022898"/>
    </source>
</evidence>
<comment type="similarity">
    <text evidence="3 9">Belongs to the SHMT family.</text>
</comment>
<dbReference type="HAMAP" id="MF_00051">
    <property type="entry name" value="SHMT"/>
    <property type="match status" value="1"/>
</dbReference>
<comment type="pathway">
    <text evidence="9">Amino-acid biosynthesis; glycine biosynthesis; glycine from L-serine: step 1/1.</text>
</comment>
<evidence type="ECO:0000256" key="1">
    <source>
        <dbReference type="ARBA" id="ARBA00001933"/>
    </source>
</evidence>
<feature type="binding site" evidence="9">
    <location>
        <position position="117"/>
    </location>
    <ligand>
        <name>(6S)-5,6,7,8-tetrahydrofolate</name>
        <dbReference type="ChEBI" id="CHEBI:57453"/>
    </ligand>
</feature>
<feature type="site" description="Plays an important role in substrate specificity" evidence="9">
    <location>
        <position position="224"/>
    </location>
</feature>
<comment type="caution">
    <text evidence="12">The sequence shown here is derived from an EMBL/GenBank/DDBJ whole genome shotgun (WGS) entry which is preliminary data.</text>
</comment>
<comment type="pathway">
    <text evidence="9">One-carbon metabolism; tetrahydrofolate interconversion.</text>
</comment>
<dbReference type="Gene3D" id="3.40.640.10">
    <property type="entry name" value="Type I PLP-dependent aspartate aminotransferase-like (Major domain)"/>
    <property type="match status" value="1"/>
</dbReference>
<name>A0A2H0X6S2_UNCKA</name>
<comment type="cofactor">
    <cofactor evidence="1 9 10">
        <name>pyridoxal 5'-phosphate</name>
        <dbReference type="ChEBI" id="CHEBI:597326"/>
    </cofactor>
</comment>
<dbReference type="GO" id="GO:0004372">
    <property type="term" value="F:glycine hydroxymethyltransferase activity"/>
    <property type="evidence" value="ECO:0007669"/>
    <property type="project" value="UniProtKB-UniRule"/>
</dbReference>
<dbReference type="InterPro" id="IPR015422">
    <property type="entry name" value="PyrdxlP-dep_Trfase_small"/>
</dbReference>
<dbReference type="InterPro" id="IPR019798">
    <property type="entry name" value="Ser_HO-MeTrfase_PLP_BS"/>
</dbReference>
<dbReference type="NCBIfam" id="NF000586">
    <property type="entry name" value="PRK00011.1"/>
    <property type="match status" value="1"/>
</dbReference>
<evidence type="ECO:0000256" key="5">
    <source>
        <dbReference type="ARBA" id="ARBA00022490"/>
    </source>
</evidence>
<evidence type="ECO:0000313" key="12">
    <source>
        <dbReference type="EMBL" id="PIS20624.1"/>
    </source>
</evidence>
<protein>
    <recommendedName>
        <fullName evidence="9">Serine hydroxymethyltransferase</fullName>
        <shortName evidence="9">SHMT</shortName>
        <shortName evidence="9">Serine methylase</shortName>
        <ecNumber evidence="9">2.1.2.1</ecNumber>
    </recommendedName>
</protein>
<comment type="function">
    <text evidence="9">Catalyzes the reversible interconversion of serine and glycine with tetrahydrofolate (THF) serving as the one-carbon carrier. This reaction serves as the major source of one-carbon groups required for the biosynthesis of purines, thymidylate, methionine, and other important biomolecules. Also exhibits THF-independent aldolase activity toward beta-hydroxyamino acids, producing glycine and aldehydes, via a retro-aldol mechanism.</text>
</comment>
<dbReference type="AlphaFoldDB" id="A0A2H0X6S2"/>
<keyword evidence="12" id="KW-0489">Methyltransferase</keyword>
<dbReference type="GO" id="GO:0035999">
    <property type="term" value="P:tetrahydrofolate interconversion"/>
    <property type="evidence" value="ECO:0007669"/>
    <property type="project" value="UniProtKB-UniRule"/>
</dbReference>
<dbReference type="Proteomes" id="UP000231414">
    <property type="component" value="Unassembled WGS sequence"/>
</dbReference>
<comment type="subunit">
    <text evidence="4 9">Homodimer.</text>
</comment>
<evidence type="ECO:0000256" key="10">
    <source>
        <dbReference type="PIRSR" id="PIRSR000412-50"/>
    </source>
</evidence>
<dbReference type="GO" id="GO:0005829">
    <property type="term" value="C:cytosol"/>
    <property type="evidence" value="ECO:0007669"/>
    <property type="project" value="TreeGrafter"/>
</dbReference>
<feature type="binding site" evidence="9">
    <location>
        <begin position="348"/>
        <end position="350"/>
    </location>
    <ligand>
        <name>(6S)-5,6,7,8-tetrahydrofolate</name>
        <dbReference type="ChEBI" id="CHEBI:57453"/>
    </ligand>
</feature>
<accession>A0A2H0X6S2</accession>
<dbReference type="UniPathway" id="UPA00288">
    <property type="reaction ID" value="UER01023"/>
</dbReference>
<evidence type="ECO:0000256" key="4">
    <source>
        <dbReference type="ARBA" id="ARBA00011738"/>
    </source>
</evidence>
<evidence type="ECO:0000256" key="2">
    <source>
        <dbReference type="ARBA" id="ARBA00004496"/>
    </source>
</evidence>
<proteinExistence type="inferred from homology"/>
<comment type="caution">
    <text evidence="9">Lacks conserved residue(s) required for the propagation of feature annotation.</text>
</comment>